<organism evidence="2 3">
    <name type="scientific">Aldrovandia affinis</name>
    <dbReference type="NCBI Taxonomy" id="143900"/>
    <lineage>
        <taxon>Eukaryota</taxon>
        <taxon>Metazoa</taxon>
        <taxon>Chordata</taxon>
        <taxon>Craniata</taxon>
        <taxon>Vertebrata</taxon>
        <taxon>Euteleostomi</taxon>
        <taxon>Actinopterygii</taxon>
        <taxon>Neopterygii</taxon>
        <taxon>Teleostei</taxon>
        <taxon>Notacanthiformes</taxon>
        <taxon>Halosauridae</taxon>
        <taxon>Aldrovandia</taxon>
    </lineage>
</organism>
<sequence>MKPAVCRFAPPPRPRVEVFVRSVSPEGTLFSPIVARRNGGPSEGHGESPAFGARAARRIPPREAGSDSRKWAKGRPPHGEPERPPSGKEAAEQTYALIPRSAASKNNAASLPVTPLYTKERNLQYQCPCAFLWAECE</sequence>
<dbReference type="EMBL" id="JAINUG010000064">
    <property type="protein sequence ID" value="KAJ8402326.1"/>
    <property type="molecule type" value="Genomic_DNA"/>
</dbReference>
<feature type="compositionally biased region" description="Basic and acidic residues" evidence="1">
    <location>
        <begin position="77"/>
        <end position="91"/>
    </location>
</feature>
<evidence type="ECO:0000313" key="3">
    <source>
        <dbReference type="Proteomes" id="UP001221898"/>
    </source>
</evidence>
<accession>A0AAD7WMA8</accession>
<dbReference type="AlphaFoldDB" id="A0AAD7WMA8"/>
<feature type="compositionally biased region" description="Basic and acidic residues" evidence="1">
    <location>
        <begin position="60"/>
        <end position="70"/>
    </location>
</feature>
<dbReference type="Proteomes" id="UP001221898">
    <property type="component" value="Unassembled WGS sequence"/>
</dbReference>
<evidence type="ECO:0000256" key="1">
    <source>
        <dbReference type="SAM" id="MobiDB-lite"/>
    </source>
</evidence>
<evidence type="ECO:0000313" key="2">
    <source>
        <dbReference type="EMBL" id="KAJ8402326.1"/>
    </source>
</evidence>
<gene>
    <name evidence="2" type="ORF">AAFF_G00368150</name>
</gene>
<name>A0AAD7WMA8_9TELE</name>
<comment type="caution">
    <text evidence="2">The sequence shown here is derived from an EMBL/GenBank/DDBJ whole genome shotgun (WGS) entry which is preliminary data.</text>
</comment>
<proteinExistence type="predicted"/>
<protein>
    <submittedName>
        <fullName evidence="2">Uncharacterized protein</fullName>
    </submittedName>
</protein>
<feature type="region of interest" description="Disordered" evidence="1">
    <location>
        <begin position="29"/>
        <end position="109"/>
    </location>
</feature>
<keyword evidence="3" id="KW-1185">Reference proteome</keyword>
<reference evidence="2" key="1">
    <citation type="journal article" date="2023" name="Science">
        <title>Genome structures resolve the early diversification of teleost fishes.</title>
        <authorList>
            <person name="Parey E."/>
            <person name="Louis A."/>
            <person name="Montfort J."/>
            <person name="Bouchez O."/>
            <person name="Roques C."/>
            <person name="Iampietro C."/>
            <person name="Lluch J."/>
            <person name="Castinel A."/>
            <person name="Donnadieu C."/>
            <person name="Desvignes T."/>
            <person name="Floi Bucao C."/>
            <person name="Jouanno E."/>
            <person name="Wen M."/>
            <person name="Mejri S."/>
            <person name="Dirks R."/>
            <person name="Jansen H."/>
            <person name="Henkel C."/>
            <person name="Chen W.J."/>
            <person name="Zahm M."/>
            <person name="Cabau C."/>
            <person name="Klopp C."/>
            <person name="Thompson A.W."/>
            <person name="Robinson-Rechavi M."/>
            <person name="Braasch I."/>
            <person name="Lecointre G."/>
            <person name="Bobe J."/>
            <person name="Postlethwait J.H."/>
            <person name="Berthelot C."/>
            <person name="Roest Crollius H."/>
            <person name="Guiguen Y."/>
        </authorList>
    </citation>
    <scope>NUCLEOTIDE SEQUENCE</scope>
    <source>
        <strain evidence="2">NC1722</strain>
    </source>
</reference>